<name>A0A5S4EY71_9ACTN</name>
<dbReference type="AlphaFoldDB" id="A0A5S4EY71"/>
<evidence type="ECO:0000256" key="3">
    <source>
        <dbReference type="ARBA" id="ARBA00023125"/>
    </source>
</evidence>
<feature type="compositionally biased region" description="Low complexity" evidence="5">
    <location>
        <begin position="325"/>
        <end position="335"/>
    </location>
</feature>
<evidence type="ECO:0000313" key="7">
    <source>
        <dbReference type="EMBL" id="TMR08655.1"/>
    </source>
</evidence>
<evidence type="ECO:0000256" key="4">
    <source>
        <dbReference type="ARBA" id="ARBA00023163"/>
    </source>
</evidence>
<dbReference type="InterPro" id="IPR013325">
    <property type="entry name" value="RNA_pol_sigma_r2"/>
</dbReference>
<feature type="compositionally biased region" description="Pro residues" evidence="5">
    <location>
        <begin position="369"/>
        <end position="380"/>
    </location>
</feature>
<dbReference type="GO" id="GO:0016987">
    <property type="term" value="F:sigma factor activity"/>
    <property type="evidence" value="ECO:0007669"/>
    <property type="project" value="UniProtKB-KW"/>
</dbReference>
<reference evidence="7 8" key="1">
    <citation type="submission" date="2019-05" db="EMBL/GenBank/DDBJ databases">
        <title>Draft genome sequence of Nonomuraea turkmeniaca DSM 43926.</title>
        <authorList>
            <person name="Saricaoglu S."/>
            <person name="Isik K."/>
        </authorList>
    </citation>
    <scope>NUCLEOTIDE SEQUENCE [LARGE SCALE GENOMIC DNA]</scope>
    <source>
        <strain evidence="7 8">DSM 43926</strain>
    </source>
</reference>
<dbReference type="Gene3D" id="1.10.1740.10">
    <property type="match status" value="1"/>
</dbReference>
<keyword evidence="3" id="KW-0238">DNA-binding</keyword>
<dbReference type="PANTHER" id="PTHR43133:SF8">
    <property type="entry name" value="RNA POLYMERASE SIGMA FACTOR HI_1459-RELATED"/>
    <property type="match status" value="1"/>
</dbReference>
<proteinExistence type="predicted"/>
<dbReference type="GO" id="GO:0003677">
    <property type="term" value="F:DNA binding"/>
    <property type="evidence" value="ECO:0007669"/>
    <property type="project" value="UniProtKB-KW"/>
</dbReference>
<accession>A0A5S4EY71</accession>
<dbReference type="OrthoDB" id="8611574at2"/>
<dbReference type="InterPro" id="IPR039425">
    <property type="entry name" value="RNA_pol_sigma-70-like"/>
</dbReference>
<dbReference type="GO" id="GO:0006352">
    <property type="term" value="P:DNA-templated transcription initiation"/>
    <property type="evidence" value="ECO:0007669"/>
    <property type="project" value="InterPro"/>
</dbReference>
<dbReference type="InterPro" id="IPR007627">
    <property type="entry name" value="RNA_pol_sigma70_r2"/>
</dbReference>
<dbReference type="Pfam" id="PF04542">
    <property type="entry name" value="Sigma70_r2"/>
    <property type="match status" value="1"/>
</dbReference>
<dbReference type="Proteomes" id="UP000309128">
    <property type="component" value="Unassembled WGS sequence"/>
</dbReference>
<feature type="compositionally biased region" description="Polar residues" evidence="5">
    <location>
        <begin position="349"/>
        <end position="361"/>
    </location>
</feature>
<dbReference type="SUPFAM" id="SSF88946">
    <property type="entry name" value="Sigma2 domain of RNA polymerase sigma factors"/>
    <property type="match status" value="1"/>
</dbReference>
<keyword evidence="2" id="KW-0731">Sigma factor</keyword>
<evidence type="ECO:0000256" key="2">
    <source>
        <dbReference type="ARBA" id="ARBA00023082"/>
    </source>
</evidence>
<evidence type="ECO:0000256" key="1">
    <source>
        <dbReference type="ARBA" id="ARBA00023015"/>
    </source>
</evidence>
<keyword evidence="1" id="KW-0805">Transcription regulation</keyword>
<keyword evidence="4" id="KW-0804">Transcription</keyword>
<evidence type="ECO:0000313" key="8">
    <source>
        <dbReference type="Proteomes" id="UP000309128"/>
    </source>
</evidence>
<dbReference type="NCBIfam" id="TIGR02937">
    <property type="entry name" value="sigma70-ECF"/>
    <property type="match status" value="1"/>
</dbReference>
<evidence type="ECO:0000259" key="6">
    <source>
        <dbReference type="Pfam" id="PF04542"/>
    </source>
</evidence>
<feature type="domain" description="RNA polymerase sigma-70 region 2" evidence="6">
    <location>
        <begin position="26"/>
        <end position="90"/>
    </location>
</feature>
<comment type="caution">
    <text evidence="7">The sequence shown here is derived from an EMBL/GenBank/DDBJ whole genome shotgun (WGS) entry which is preliminary data.</text>
</comment>
<dbReference type="PANTHER" id="PTHR43133">
    <property type="entry name" value="RNA POLYMERASE ECF-TYPE SIGMA FACTO"/>
    <property type="match status" value="1"/>
</dbReference>
<feature type="region of interest" description="Disordered" evidence="5">
    <location>
        <begin position="320"/>
        <end position="387"/>
    </location>
</feature>
<protein>
    <submittedName>
        <fullName evidence="7">Sigma-70 family RNA polymerase sigma factor</fullName>
    </submittedName>
</protein>
<feature type="compositionally biased region" description="Polar residues" evidence="5">
    <location>
        <begin position="567"/>
        <end position="576"/>
    </location>
</feature>
<evidence type="ECO:0000256" key="5">
    <source>
        <dbReference type="SAM" id="MobiDB-lite"/>
    </source>
</evidence>
<sequence length="576" mass="61586">MYARPTYEVETVRAARAGDRGAIDELVRSHLPLVYNIAGRAMNGHPDVDDVVQETMARVVAGLAGLRDPESFRSWLVAIAMNQVREWRRATVTTLSALDEALGLADPGSDFAAVTITRLGLSGQRRETAEAARWLDADDREVLALWWLEIAGELARAELAAGLGTSEQHAAVRVQRVKRRLESARSVVRALTATCPELAAAAASWDGAPSDLWRKRLFRHVRECPACTDQASDLVPADRLMAGIGLVAVPAGTAIGLLELARTAVVPVVKGGLLAKGKAAAGTLLAAKPVAVAAAGATMIAGGAVVVQTITPEDVAPRRAAPVIATSSPATAPRTTGPPTPEPKARSLATPTRTGQASQYGRTVDTVDQPPPRNRPPAPLPRRRAGQVALAGEYGHARHGGPGLTKRGHYLTITGRGYFLVRLGVLYRNRTGPFPPVTWTGLKGKVFHVASGGGRRLDDEQAPGVTWMGSPETGYVRLPSGHQQIWQNEFYYIDGNVTLHNNDSGGADVDFTVMPKTWADVWADISAKPDQARVILRYGLTRDTGDDRAPVPQYVTRRTPADPALVPQQSEVSTNQ</sequence>
<feature type="region of interest" description="Disordered" evidence="5">
    <location>
        <begin position="546"/>
        <end position="576"/>
    </location>
</feature>
<gene>
    <name evidence="7" type="ORF">ETD86_46835</name>
</gene>
<keyword evidence="8" id="KW-1185">Reference proteome</keyword>
<organism evidence="7 8">
    <name type="scientific">Nonomuraea turkmeniaca</name>
    <dbReference type="NCBI Taxonomy" id="103838"/>
    <lineage>
        <taxon>Bacteria</taxon>
        <taxon>Bacillati</taxon>
        <taxon>Actinomycetota</taxon>
        <taxon>Actinomycetes</taxon>
        <taxon>Streptosporangiales</taxon>
        <taxon>Streptosporangiaceae</taxon>
        <taxon>Nonomuraea</taxon>
    </lineage>
</organism>
<dbReference type="RefSeq" id="WP_138673087.1">
    <property type="nucleotide sequence ID" value="NZ_VCKY01000278.1"/>
</dbReference>
<dbReference type="InterPro" id="IPR014284">
    <property type="entry name" value="RNA_pol_sigma-70_dom"/>
</dbReference>
<dbReference type="EMBL" id="VCKY01000278">
    <property type="protein sequence ID" value="TMR08655.1"/>
    <property type="molecule type" value="Genomic_DNA"/>
</dbReference>